<evidence type="ECO:0000313" key="2">
    <source>
        <dbReference type="EMBL" id="PWF46799.1"/>
    </source>
</evidence>
<dbReference type="InterPro" id="IPR017740">
    <property type="entry name" value="TssA-like"/>
</dbReference>
<sequence>MFTIEQLLAPLSRDHPCGEDIAFSPELDAIALARRSDLRAVGTRPDADWDFVARRCAQLIRLRSKNLKLAVWLTEAAAINAGMRGLGDGLLLVAGLCERYWDSVFPLPDEQGCELRIGHLCWIAARTPQLLAAIAAGAGPAFGAGARPPHETRLLDACHCMGAITELERVIDARLGAAGPSMSAAQRSLERMMPALTAAARAQPEGPASAPVAWAPAQTREHAVAQLREAAAFFRRTEPDSPVAYLAEKAASWGEQPLHVWLHGVVNDPAAFAQLARMLDLGADAKPSH</sequence>
<evidence type="ECO:0000259" key="1">
    <source>
        <dbReference type="Pfam" id="PF06812"/>
    </source>
</evidence>
<dbReference type="OrthoDB" id="9771118at2"/>
<reference evidence="2 3" key="1">
    <citation type="submission" date="2018-04" db="EMBL/GenBank/DDBJ databases">
        <title>Massilia violaceinigra sp. nov., a novel purple-pigmented bacterium isolated from Tianshan glacier, Xinjiang, China.</title>
        <authorList>
            <person name="Wang H."/>
        </authorList>
    </citation>
    <scope>NUCLEOTIDE SEQUENCE [LARGE SCALE GENOMIC DNA]</scope>
    <source>
        <strain evidence="2 3">B448-2</strain>
    </source>
</reference>
<dbReference type="Pfam" id="PF06812">
    <property type="entry name" value="ImpA_N"/>
    <property type="match status" value="1"/>
</dbReference>
<dbReference type="PANTHER" id="PTHR37951:SF1">
    <property type="entry name" value="TYPE VI SECRETION SYSTEM COMPONENT TSSA1"/>
    <property type="match status" value="1"/>
</dbReference>
<dbReference type="AlphaFoldDB" id="A0A2U2HJ73"/>
<dbReference type="EMBL" id="PXWF02000239">
    <property type="protein sequence ID" value="PWF46799.1"/>
    <property type="molecule type" value="Genomic_DNA"/>
</dbReference>
<keyword evidence="3" id="KW-1185">Reference proteome</keyword>
<feature type="domain" description="ImpA N-terminal" evidence="1">
    <location>
        <begin position="8"/>
        <end position="124"/>
    </location>
</feature>
<protein>
    <submittedName>
        <fullName evidence="2">Type VI secretion system protein TssA</fullName>
    </submittedName>
</protein>
<dbReference type="Proteomes" id="UP000241421">
    <property type="component" value="Unassembled WGS sequence"/>
</dbReference>
<dbReference type="InterPro" id="IPR010657">
    <property type="entry name" value="ImpA_N"/>
</dbReference>
<name>A0A2U2HJ73_9BURK</name>
<comment type="caution">
    <text evidence="2">The sequence shown here is derived from an EMBL/GenBank/DDBJ whole genome shotgun (WGS) entry which is preliminary data.</text>
</comment>
<accession>A0A2U2HJ73</accession>
<evidence type="ECO:0000313" key="3">
    <source>
        <dbReference type="Proteomes" id="UP000241421"/>
    </source>
</evidence>
<gene>
    <name evidence="2" type="ORF">C7C56_015045</name>
</gene>
<proteinExistence type="predicted"/>
<organism evidence="2 3">
    <name type="scientific">Massilia glaciei</name>
    <dbReference type="NCBI Taxonomy" id="1524097"/>
    <lineage>
        <taxon>Bacteria</taxon>
        <taxon>Pseudomonadati</taxon>
        <taxon>Pseudomonadota</taxon>
        <taxon>Betaproteobacteria</taxon>
        <taxon>Burkholderiales</taxon>
        <taxon>Oxalobacteraceae</taxon>
        <taxon>Telluria group</taxon>
        <taxon>Massilia</taxon>
    </lineage>
</organism>
<dbReference type="PANTHER" id="PTHR37951">
    <property type="entry name" value="CYTOPLASMIC PROTEIN-RELATED"/>
    <property type="match status" value="1"/>
</dbReference>
<dbReference type="RefSeq" id="WP_106758196.1">
    <property type="nucleotide sequence ID" value="NZ_PXWF02000239.1"/>
</dbReference>